<dbReference type="InterPro" id="IPR004518">
    <property type="entry name" value="MazG-like_dom"/>
</dbReference>
<dbReference type="SUPFAM" id="SSF101386">
    <property type="entry name" value="all-alpha NTP pyrophosphatases"/>
    <property type="match status" value="1"/>
</dbReference>
<dbReference type="Gene3D" id="1.10.287.1080">
    <property type="entry name" value="MazG-like"/>
    <property type="match status" value="1"/>
</dbReference>
<reference evidence="2" key="1">
    <citation type="journal article" date="2020" name="Nature">
        <title>Giant virus diversity and host interactions through global metagenomics.</title>
        <authorList>
            <person name="Schulz F."/>
            <person name="Roux S."/>
            <person name="Paez-Espino D."/>
            <person name="Jungbluth S."/>
            <person name="Walsh D.A."/>
            <person name="Denef V.J."/>
            <person name="McMahon K.D."/>
            <person name="Konstantinidis K.T."/>
            <person name="Eloe-Fadrosh E.A."/>
            <person name="Kyrpides N.C."/>
            <person name="Woyke T."/>
        </authorList>
    </citation>
    <scope>NUCLEOTIDE SEQUENCE</scope>
    <source>
        <strain evidence="2">GVMAG-M-3300023184-71</strain>
    </source>
</reference>
<evidence type="ECO:0000259" key="1">
    <source>
        <dbReference type="Pfam" id="PF03819"/>
    </source>
</evidence>
<evidence type="ECO:0000313" key="2">
    <source>
        <dbReference type="EMBL" id="QHT90632.1"/>
    </source>
</evidence>
<protein>
    <recommendedName>
        <fullName evidence="1">NTP pyrophosphohydrolase MazG-like domain-containing protein</fullName>
    </recommendedName>
</protein>
<dbReference type="Pfam" id="PF03819">
    <property type="entry name" value="MazG"/>
    <property type="match status" value="1"/>
</dbReference>
<dbReference type="AlphaFoldDB" id="A0A6C0ICN1"/>
<feature type="domain" description="NTP pyrophosphohydrolase MazG-like" evidence="1">
    <location>
        <begin position="47"/>
        <end position="115"/>
    </location>
</feature>
<dbReference type="InterPro" id="IPR011379">
    <property type="entry name" value="MazG-related_GP37"/>
</dbReference>
<proteinExistence type="predicted"/>
<dbReference type="PIRSF" id="PIRSF006639">
    <property type="entry name" value="UCP006639_pph"/>
    <property type="match status" value="1"/>
</dbReference>
<dbReference type="CDD" id="cd11541">
    <property type="entry name" value="NTP-PPase_u4"/>
    <property type="match status" value="1"/>
</dbReference>
<organism evidence="2">
    <name type="scientific">viral metagenome</name>
    <dbReference type="NCBI Taxonomy" id="1070528"/>
    <lineage>
        <taxon>unclassified sequences</taxon>
        <taxon>metagenomes</taxon>
        <taxon>organismal metagenomes</taxon>
    </lineage>
</organism>
<accession>A0A6C0ICN1</accession>
<sequence>MQRYSEFVQQVTSTESTDLVAFTKRCQDLQESKLCNVPLLMTSAIGLSSEGGEFSEIVKKLVFQGKPLTEDLVFHMKRELGDILWYWTNACRALNLDPQEVMEENVRKLQSRYPQGTFDTFFSEHRKKGDL</sequence>
<name>A0A6C0ICN1_9ZZZZ</name>
<dbReference type="EMBL" id="MN740156">
    <property type="protein sequence ID" value="QHT90632.1"/>
    <property type="molecule type" value="Genomic_DNA"/>
</dbReference>